<gene>
    <name evidence="1" type="ORF">LQ50_14615</name>
</gene>
<comment type="caution">
    <text evidence="1">The sequence shown here is derived from an EMBL/GenBank/DDBJ whole genome shotgun (WGS) entry which is preliminary data.</text>
</comment>
<organism evidence="1 2">
    <name type="scientific">Halalkalibacter okhensis</name>
    <dbReference type="NCBI Taxonomy" id="333138"/>
    <lineage>
        <taxon>Bacteria</taxon>
        <taxon>Bacillati</taxon>
        <taxon>Bacillota</taxon>
        <taxon>Bacilli</taxon>
        <taxon>Bacillales</taxon>
        <taxon>Bacillaceae</taxon>
        <taxon>Halalkalibacter</taxon>
    </lineage>
</organism>
<reference evidence="1 2" key="1">
    <citation type="submission" date="2014-09" db="EMBL/GenBank/DDBJ databases">
        <title>Genome sequencing and annotation of Bacillus Okhensis strain Kh10-101T.</title>
        <authorList>
            <person name="Prakash J.S."/>
        </authorList>
    </citation>
    <scope>NUCLEOTIDE SEQUENCE [LARGE SCALE GENOMIC DNA]</scope>
    <source>
        <strain evidence="2">Kh10-101T</strain>
    </source>
</reference>
<name>A0A0B0IF40_9BACI</name>
<accession>A0A0B0IF40</accession>
<evidence type="ECO:0000313" key="1">
    <source>
        <dbReference type="EMBL" id="KHF39492.1"/>
    </source>
</evidence>
<keyword evidence="2" id="KW-1185">Reference proteome</keyword>
<dbReference type="Proteomes" id="UP000030832">
    <property type="component" value="Unassembled WGS sequence"/>
</dbReference>
<dbReference type="EMBL" id="JRJU01000018">
    <property type="protein sequence ID" value="KHF39492.1"/>
    <property type="molecule type" value="Genomic_DNA"/>
</dbReference>
<evidence type="ECO:0008006" key="3">
    <source>
        <dbReference type="Google" id="ProtNLM"/>
    </source>
</evidence>
<proteinExistence type="predicted"/>
<dbReference type="eggNOG" id="ENOG5033NF0">
    <property type="taxonomic scope" value="Bacteria"/>
</dbReference>
<evidence type="ECO:0000313" key="2">
    <source>
        <dbReference type="Proteomes" id="UP000030832"/>
    </source>
</evidence>
<dbReference type="OrthoDB" id="2872084at2"/>
<dbReference type="AlphaFoldDB" id="A0A0B0IF40"/>
<sequence>MYYARLVEYRLGVEQRRIAERITQKFDKMSRGLIGFRGNVYFFDSDTGEYKALNYWNSKLDAEEAQKLLFPKLVEELQKVTNEEPSYKIFEVYDPTDDIDLLSSHTNL</sequence>
<dbReference type="RefSeq" id="WP_034630328.1">
    <property type="nucleotide sequence ID" value="NZ_JRJU01000018.1"/>
</dbReference>
<dbReference type="STRING" id="333138.LQ50_14615"/>
<protein>
    <recommendedName>
        <fullName evidence="3">ABM domain-containing protein</fullName>
    </recommendedName>
</protein>